<dbReference type="Pfam" id="PF26639">
    <property type="entry name" value="Het-6_barrel"/>
    <property type="match status" value="1"/>
</dbReference>
<gene>
    <name evidence="2" type="ORF">NEMBOFW57_008230</name>
</gene>
<reference evidence="2" key="1">
    <citation type="submission" date="2023-02" db="EMBL/GenBank/DDBJ databases">
        <authorList>
            <person name="Palmer J.M."/>
        </authorList>
    </citation>
    <scope>NUCLEOTIDE SEQUENCE</scope>
    <source>
        <strain evidence="2">FW57</strain>
    </source>
</reference>
<dbReference type="InterPro" id="IPR010730">
    <property type="entry name" value="HET"/>
</dbReference>
<evidence type="ECO:0000313" key="2">
    <source>
        <dbReference type="EMBL" id="KAG7285934.1"/>
    </source>
</evidence>
<dbReference type="PANTHER" id="PTHR24148">
    <property type="entry name" value="ANKYRIN REPEAT DOMAIN-CONTAINING PROTEIN 39 HOMOLOG-RELATED"/>
    <property type="match status" value="1"/>
</dbReference>
<dbReference type="PANTHER" id="PTHR24148:SF64">
    <property type="entry name" value="HETEROKARYON INCOMPATIBILITY DOMAIN-CONTAINING PROTEIN"/>
    <property type="match status" value="1"/>
</dbReference>
<sequence length="602" mass="69162">MSRHHEWWKLVLLRARQCFWRESDQIYEALDTNNRSIRVLELSAGGWDSDISAKLTQVSLDAAPEYEALSYTWGNPKDRRSITVNGRRIKVTAHLDAALRHLRFEDRPRTLWVDALCINQTDLDERERQVRLMRQIYSSARKVLAWLGEASSDSDLAIELLQKKQYAKILEKGSAESVAFEKLCSRPYWTRMWILQELAANPKQCAIGCGTRWVEFDDVHTAFRSLRVQYKGSDHAHKAVMLSVYARSRLLNLFDLWQSTVLFAASDDRDKIYALLSLMKDTDNSAIAPDYGITVEELQRRFTEHMVTTQNSLRVIEGNRLPEERQAQSWLPLLHRHVMGTQERDPHGNFTFGGDVRISADGGFWKMETNFYHDRKVLGVKGVVIDVVKYATPRFRSDNDLLQPCREPGTSSLTVAQSSFLRAAETACIDTPGITKDHDFDPKHGLLRCLFCDFQNEISPFETARNPAGSKMLHLFDVLVGEVEVPPEFEPETPPRKRVELYCKPLLQKLFEANQDRCFFITAKGYMGLGPADVQNGDSLCILYGSGKPFILRRAQRGQWRLQGDGFVYGIMKGQLFHNTWKDRSGKYRDVLRLPDVEFKLC</sequence>
<dbReference type="Pfam" id="PF06985">
    <property type="entry name" value="HET"/>
    <property type="match status" value="1"/>
</dbReference>
<evidence type="ECO:0000313" key="3">
    <source>
        <dbReference type="Proteomes" id="UP001197093"/>
    </source>
</evidence>
<keyword evidence="3" id="KW-1185">Reference proteome</keyword>
<dbReference type="EMBL" id="JAHCVI010000004">
    <property type="protein sequence ID" value="KAG7285934.1"/>
    <property type="molecule type" value="Genomic_DNA"/>
</dbReference>
<accession>A0AAD4HTZ6</accession>
<name>A0AAD4HTZ6_9PEZI</name>
<dbReference type="AlphaFoldDB" id="A0AAD4HTZ6"/>
<dbReference type="InterPro" id="IPR052895">
    <property type="entry name" value="HetReg/Transcr_Mod"/>
</dbReference>
<comment type="caution">
    <text evidence="2">The sequence shown here is derived from an EMBL/GenBank/DDBJ whole genome shotgun (WGS) entry which is preliminary data.</text>
</comment>
<dbReference type="Proteomes" id="UP001197093">
    <property type="component" value="Unassembled WGS sequence"/>
</dbReference>
<evidence type="ECO:0000259" key="1">
    <source>
        <dbReference type="Pfam" id="PF06985"/>
    </source>
</evidence>
<proteinExistence type="predicted"/>
<protein>
    <recommendedName>
        <fullName evidence="1">Heterokaryon incompatibility domain-containing protein</fullName>
    </recommendedName>
</protein>
<feature type="domain" description="Heterokaryon incompatibility" evidence="1">
    <location>
        <begin position="66"/>
        <end position="197"/>
    </location>
</feature>
<organism evidence="2 3">
    <name type="scientific">Staphylotrichum longicolle</name>
    <dbReference type="NCBI Taxonomy" id="669026"/>
    <lineage>
        <taxon>Eukaryota</taxon>
        <taxon>Fungi</taxon>
        <taxon>Dikarya</taxon>
        <taxon>Ascomycota</taxon>
        <taxon>Pezizomycotina</taxon>
        <taxon>Sordariomycetes</taxon>
        <taxon>Sordariomycetidae</taxon>
        <taxon>Sordariales</taxon>
        <taxon>Chaetomiaceae</taxon>
        <taxon>Staphylotrichum</taxon>
    </lineage>
</organism>